<dbReference type="EMBL" id="JAAMRR010000940">
    <property type="protein sequence ID" value="NGX97126.1"/>
    <property type="molecule type" value="Genomic_DNA"/>
</dbReference>
<evidence type="ECO:0000313" key="3">
    <source>
        <dbReference type="Proteomes" id="UP000480266"/>
    </source>
</evidence>
<evidence type="ECO:0000313" key="2">
    <source>
        <dbReference type="EMBL" id="NGX97126.1"/>
    </source>
</evidence>
<evidence type="ECO:0000256" key="1">
    <source>
        <dbReference type="SAM" id="MobiDB-lite"/>
    </source>
</evidence>
<dbReference type="AlphaFoldDB" id="A0A7C9VH97"/>
<dbReference type="Proteomes" id="UP000480266">
    <property type="component" value="Unassembled WGS sequence"/>
</dbReference>
<keyword evidence="3" id="KW-1185">Reference proteome</keyword>
<feature type="region of interest" description="Disordered" evidence="1">
    <location>
        <begin position="479"/>
        <end position="499"/>
    </location>
</feature>
<protein>
    <submittedName>
        <fullName evidence="2">Uncharacterized protein</fullName>
    </submittedName>
</protein>
<accession>A0A7C9VH97</accession>
<reference evidence="2" key="1">
    <citation type="submission" date="2020-02" db="EMBL/GenBank/DDBJ databases">
        <title>Draft genome sequence of Candidatus Afipia apatlaquensis IBT-C3, a potential strain for decolorization of textile dyes.</title>
        <authorList>
            <person name="Sanchez-Reyes A."/>
            <person name="Breton-Deval L."/>
            <person name="Mangelson H."/>
            <person name="Sanchez-Flores A."/>
        </authorList>
    </citation>
    <scope>NUCLEOTIDE SEQUENCE [LARGE SCALE GENOMIC DNA]</scope>
    <source>
        <strain evidence="2">IBT-C3</strain>
    </source>
</reference>
<gene>
    <name evidence="2" type="ORF">G4V63_18475</name>
</gene>
<name>A0A7C9VH97_9BRAD</name>
<comment type="caution">
    <text evidence="2">The sequence shown here is derived from an EMBL/GenBank/DDBJ whole genome shotgun (WGS) entry which is preliminary data.</text>
</comment>
<proteinExistence type="predicted"/>
<organism evidence="2 3">
    <name type="scientific">Candidatus Afipia apatlaquensis</name>
    <dbReference type="NCBI Taxonomy" id="2712852"/>
    <lineage>
        <taxon>Bacteria</taxon>
        <taxon>Pseudomonadati</taxon>
        <taxon>Pseudomonadota</taxon>
        <taxon>Alphaproteobacteria</taxon>
        <taxon>Hyphomicrobiales</taxon>
        <taxon>Nitrobacteraceae</taxon>
        <taxon>Afipia</taxon>
    </lineage>
</organism>
<sequence>MTTSDVGAEGHKVDQEKWRAELYQYRELFEIAFFELHAAVLSHVNKPGQYVGAHGDYPKLSKLSSGFPAFGEFGFFDDNSPRHYVNAVKPRGLMGLLDGIKRPTANFPAADELEAFLRTHDIGARNDWPSDYLVCDAVERYLHLYGLAAPIDRKKLNAVILPLLWGVTAREGLPLRLVAPIALTNIEVDHFQLNDSAYITRIPRRLQLARARMRTTGTGAEGMVVGAATHAFVSTGWSIDVEKVSEVYTSLNQVAENAIDAIDSFFGALRIVTGVETGYAQLLWVPRGWAQSYFCDLTPVFGKALRRYPNEFDNYGWSYQAPSVSGRDLIEVRRIYRATVENESEAVWLALKRLNGCLTRSDAADAILDGTIGLELLLGDDQSQSLAYKLRMRAGALASLQHNGGHTPSQVASKVKKLYEARSAIVHGRRKKGSKQASEPSDYRHAEDRKTASELLRFILDVLLTHPQYLQPSKIDDELLLGRASSHGRPRRDRQSGEA</sequence>
<feature type="region of interest" description="Disordered" evidence="1">
    <location>
        <begin position="427"/>
        <end position="446"/>
    </location>
</feature>